<keyword evidence="1" id="KW-0472">Membrane</keyword>
<dbReference type="VEuPathDB" id="CryptoDB:Vbra_16808"/>
<keyword evidence="1" id="KW-1133">Transmembrane helix</keyword>
<evidence type="ECO:0000256" key="1">
    <source>
        <dbReference type="SAM" id="Phobius"/>
    </source>
</evidence>
<protein>
    <recommendedName>
        <fullName evidence="4">Protein arginine methyltransferase 10</fullName>
    </recommendedName>
</protein>
<name>A0A0G4G3K4_VITBC</name>
<dbReference type="Proteomes" id="UP000041254">
    <property type="component" value="Unassembled WGS sequence"/>
</dbReference>
<evidence type="ECO:0000313" key="3">
    <source>
        <dbReference type="Proteomes" id="UP000041254"/>
    </source>
</evidence>
<gene>
    <name evidence="2" type="ORF">Vbra_16808</name>
</gene>
<proteinExistence type="predicted"/>
<keyword evidence="1" id="KW-0812">Transmembrane</keyword>
<sequence length="2886" mass="312812">MSLSASSPRRELAVFEGYVDHGVISYDPTRLATGDETVVHHGREFYLRLRVGGVESFQPDDRLVIADQGCCPTDYTGCTALPAHGKIPTHFSITPSPNSVIGWADPPPAGSANCTVVTESISDDTLICGPVVVDRPGKFALCVCDHDQNTPNSCKYPAANDPSFFVEAVSAPPLDPKKVVINGPGPSNEIRCFHSHPCIPNYPKPDFDSAGYDYIQDDDGVNNIAANFGLKVDDMMYVMAETGTCGTTPAVSSGFGAYNSTEGLANPAYVTDVIQYKFEFEGNPSSSGSIFAQHAITAPPDNYTLCYCPASQYDCMANFPSQFLSPGGTVRLGGPTQGQYFTCWEGRQCETNGVQGNLLERGGKMAILSECGTNTPLANLPDDAISANGTNDGMDYEWGSSGDLIDTTPGLYRLCFCTLDDTTIPGQTCTSPTDFKTDAGAMAIGGPTASLNSYTVAFGQEFSIVVRGTELDLSMEGHEYGGKVDSRVDVTPGWDSGCTTAATGYASKVVMLNIQSITGTAPCTDVSYSDPNCFTILETDAPNGISNTDYIRFVVSGHFTDKNQNFRVTQIHNDTFFQIDAQPPTSTATAIAVVVTRARFEGLIISQPGSVTEEQYNLCWIFSSPAQQTSCPLGNDCPLPPIDGLKTAGWVHAGFITATMPLLMTEANLHLTVLEPTKEGPVLLNFLTNVAATPQYTTAVYGMALELRFTALSQLEPLSSDSNPEAVQEEPIATQRECGRFLIETWGQSTGFPMPHSCKWHAVTSGPFGTYQSFIIYFDRYNGLKANTRYELVFNCRTSPSSSIQAGDVLMQVWSKDDQFLKPHEVVEFANVAPDPRRIPPSLSDYTGAVYGSFNATDGVIVLGERPVPGGDFTESDLVELAAVDKLHIKISAGGDTDTTRIKPDYWLEFIFHPLTLWDFGAGCNAYFIKDDFTEVQNVDCTPIQIGSRAAGDGTQNKAGARVTVPGGVGTINDGVDVFVVFDPIIPPAKGFFPEHIGVQVYALGGTLPTHTRSAGGLLYKNVTVTEAGVVQKHGDGNMRPYRGNADNYLYARIVLGSFLFSAKPGQGQMLITLPVGYTCTAAEPTEDLLFVYGSSRPVGVSQLKTDAGDSWSFGSNVCMYTMGQHHMIPSGAPFIVKLKVTNPSTPLPPYDPANVWKIVVRSKGRHEWRDTLEGGDPIQPDMQKIFTGSGDYGPNVAVMGFLTEATLSPSHFAQDFSSNELTVFFKTEQSAGRGAIVELDLLDGFAFVNVDPDVSPVDESNPNITLPPVVSRQAVNGPYCGANMATTCSTRNRLRISLTSSVSLDGGKNYAFKTRRVQNEPRTSYTSLQDTRENAFLIRTYTQLQEAIDGTQYTPRLNPEDATGPSQRSWGVYEREATVFTVDVTNFLPSWYTTTPAAVSVEFEIGVQHTGGKIRVMAPSGYEWDVAVFRYKVGDANPDNNVQLPGITKSLPVVRPSSGVTYGNSLELDVDAGGVIDANVRYAFQTSLHVPGDTPSLKHEYPSANEFFFEYGYDGTLIHERIAAAAFTPARVRRLINAELESWSNAVVRQPSDIVMRVETVTTIPKGGCLRVTLPQNFEVTTGACLGYRTLDSDSGHKFPDDATCDAQDRQIASLPFRNGYIQVRSMLTTFASGVYRFQVQVTNPAEQGVPEGALYVESFSNCDQATDSEGPGGSLWLDAPTYMSPYAVNPKMPAAYIFTETGGYRNDRAEAVNQVTLVFQLATWTLPQGTVDADVMTIVAPEGFVFDEDCGPVNTAAPFRNYAGAGKVEWGLTVFPLGVTVASCQGADKVARLTILGGDLSTGLNYVFTIRVNNPATTPDPNMWSLSYRQSSAEPFAGFDIWAFSDVVIVPTTLARSTALGDTINDLCITLAPYQDIITGEAFLPCLGTPCVLSSGGVLRITAPSGFLFSTICTLHVTELTEAGLPVKDFAGDELMCEGTNPPNSFVRVRVLKEDTRIEGGKRYQIFLSVINPQQIVPVPERWYFLSCTAESNLGTSCPESNRLDAAYGDGFRINDVMDTFSYVTPSSQRGLREVPLQFTLEFPDDVLPSDSIHVIAPVSFNFGIGQSTLCRNYTELTVPPVLPTDSDNPVSPNPECTLNEIAFVIGQQIPEATTISFSVGALNPMETPSPNNFEARHYRNDVIQSSALAAGYNIVPQLIDPLITPDETDARFAAGSTTKVSVSFTTISAADTLVIQSPHLSFSRVKVTGGKYYKKRTDTVDVRVDMGAGEFVMLTLENLKNPDSPVAMTLWTIMTYLTDVEGNRAKVDEAADVECYPVYGLLTIVSGDMTDSFYGSRNNTITLTLRAEVPASKGEYILVDAPFGFEILDYYSSDTAGAGRNTPPGRDWGNDWGQNATAERFYIELGHSWSGYAMTFSLVANNPDRSYLDNRWTIMTSKDRNGTQITNTNDGLFPEFGLLGFFLDVRVDPSSRSPSAPDVVVEMAFSLSHTIVGEANEIKLTVRMPDGFVADTQCLADSELAGVFGECLGAADIATLTTPLTALQASTTYTTAMKVTNAIAIGEGEDANSWQLEISVAGVIVAKSVIEGYVVSTVDATVTGSSPVGRPTQAIFVFSSSMDLPPQGRIDVNSPTGYFLSCADIDMGNLPTGTECFPHEELPTILLLEMDSRNGTLANTTYIFALSTMNPSIQPTPNLWGLTLKAAKSGSVIDANLNIQGWQLSRFDLSLGAMRASSNVPSQRNTLELSWQMGTIESGVGNSIRIRCSEDFRLSQDVCESLQFSITGFRTVLRPDPAKAPECNDDKLIVHLDPSVEFAGGEYAMRLTITNPASSRSDIDVWHLVIYMLNYQVASVPFTFDVFDQDAFIGPSLAERVARPSVRLFVLLWAYLVYLVLSYCVEDVVVKKRRTSGRCVLMGVHEQRTRA</sequence>
<feature type="transmembrane region" description="Helical" evidence="1">
    <location>
        <begin position="2841"/>
        <end position="2860"/>
    </location>
</feature>
<organism evidence="2 3">
    <name type="scientific">Vitrella brassicaformis (strain CCMP3155)</name>
    <dbReference type="NCBI Taxonomy" id="1169540"/>
    <lineage>
        <taxon>Eukaryota</taxon>
        <taxon>Sar</taxon>
        <taxon>Alveolata</taxon>
        <taxon>Colpodellida</taxon>
        <taxon>Vitrellaceae</taxon>
        <taxon>Vitrella</taxon>
    </lineage>
</organism>
<dbReference type="InParanoid" id="A0A0G4G3K4"/>
<evidence type="ECO:0008006" key="4">
    <source>
        <dbReference type="Google" id="ProtNLM"/>
    </source>
</evidence>
<dbReference type="OrthoDB" id="416754at2759"/>
<evidence type="ECO:0000313" key="2">
    <source>
        <dbReference type="EMBL" id="CEM22531.1"/>
    </source>
</evidence>
<dbReference type="PhylomeDB" id="A0A0G4G3K4"/>
<dbReference type="EMBL" id="CDMY01000553">
    <property type="protein sequence ID" value="CEM22531.1"/>
    <property type="molecule type" value="Genomic_DNA"/>
</dbReference>
<reference evidence="2 3" key="1">
    <citation type="submission" date="2014-11" db="EMBL/GenBank/DDBJ databases">
        <authorList>
            <person name="Zhu J."/>
            <person name="Qi W."/>
            <person name="Song R."/>
        </authorList>
    </citation>
    <scope>NUCLEOTIDE SEQUENCE [LARGE SCALE GENOMIC DNA]</scope>
</reference>
<accession>A0A0G4G3K4</accession>
<keyword evidence="3" id="KW-1185">Reference proteome</keyword>